<evidence type="ECO:0000313" key="2">
    <source>
        <dbReference type="EMBL" id="MFC4218941.1"/>
    </source>
</evidence>
<organism evidence="2 3">
    <name type="scientific">Flagellimonas marina</name>
    <dbReference type="NCBI Taxonomy" id="1775168"/>
    <lineage>
        <taxon>Bacteria</taxon>
        <taxon>Pseudomonadati</taxon>
        <taxon>Bacteroidota</taxon>
        <taxon>Flavobacteriia</taxon>
        <taxon>Flavobacteriales</taxon>
        <taxon>Flavobacteriaceae</taxon>
        <taxon>Flagellimonas</taxon>
    </lineage>
</organism>
<reference evidence="3" key="1">
    <citation type="journal article" date="2019" name="Int. J. Syst. Evol. Microbiol.">
        <title>The Global Catalogue of Microorganisms (GCM) 10K type strain sequencing project: providing services to taxonomists for standard genome sequencing and annotation.</title>
        <authorList>
            <consortium name="The Broad Institute Genomics Platform"/>
            <consortium name="The Broad Institute Genome Sequencing Center for Infectious Disease"/>
            <person name="Wu L."/>
            <person name="Ma J."/>
        </authorList>
    </citation>
    <scope>NUCLEOTIDE SEQUENCE [LARGE SCALE GENOMIC DNA]</scope>
    <source>
        <strain evidence="3">CGMCC 1.15774</strain>
    </source>
</reference>
<feature type="transmembrane region" description="Helical" evidence="1">
    <location>
        <begin position="48"/>
        <end position="71"/>
    </location>
</feature>
<dbReference type="RefSeq" id="WP_379762326.1">
    <property type="nucleotide sequence ID" value="NZ_JBHSCL010000003.1"/>
</dbReference>
<dbReference type="Proteomes" id="UP001595841">
    <property type="component" value="Unassembled WGS sequence"/>
</dbReference>
<evidence type="ECO:0000256" key="1">
    <source>
        <dbReference type="SAM" id="Phobius"/>
    </source>
</evidence>
<feature type="transmembrane region" description="Helical" evidence="1">
    <location>
        <begin position="9"/>
        <end position="28"/>
    </location>
</feature>
<comment type="caution">
    <text evidence="2">The sequence shown here is derived from an EMBL/GenBank/DDBJ whole genome shotgun (WGS) entry which is preliminary data.</text>
</comment>
<gene>
    <name evidence="2" type="ORF">ACFOWS_02285</name>
</gene>
<accession>A0ABV8PJ82</accession>
<dbReference type="EMBL" id="JBHSCL010000003">
    <property type="protein sequence ID" value="MFC4218941.1"/>
    <property type="molecule type" value="Genomic_DNA"/>
</dbReference>
<keyword evidence="3" id="KW-1185">Reference proteome</keyword>
<proteinExistence type="predicted"/>
<name>A0ABV8PJ82_9FLAO</name>
<keyword evidence="1" id="KW-0812">Transmembrane</keyword>
<sequence>MVKINLNHTAIPVASSVNYLLAFVWYVPLFGEVWAVGAEVSNPETPPLWATITSFSVGIMPSCGIAIILMYSNYRWAENRDLDLAGLFVTGRHRAMAVFRQILTLCGKHAVFHPVGLNLWTGHWQLAKPYLKINPKS</sequence>
<keyword evidence="1" id="KW-0472">Membrane</keyword>
<keyword evidence="1" id="KW-1133">Transmembrane helix</keyword>
<protein>
    <submittedName>
        <fullName evidence="2">Uncharacterized protein</fullName>
    </submittedName>
</protein>
<evidence type="ECO:0000313" key="3">
    <source>
        <dbReference type="Proteomes" id="UP001595841"/>
    </source>
</evidence>